<evidence type="ECO:0000259" key="1">
    <source>
        <dbReference type="Pfam" id="PF07596"/>
    </source>
</evidence>
<evidence type="ECO:0000313" key="3">
    <source>
        <dbReference type="Proteomes" id="UP000318081"/>
    </source>
</evidence>
<dbReference type="NCBIfam" id="TIGR02532">
    <property type="entry name" value="IV_pilin_GFxxxE"/>
    <property type="match status" value="1"/>
</dbReference>
<dbReference type="PANTHER" id="PTHR30093">
    <property type="entry name" value="GENERAL SECRETION PATHWAY PROTEIN G"/>
    <property type="match status" value="1"/>
</dbReference>
<dbReference type="SUPFAM" id="SSF54523">
    <property type="entry name" value="Pili subunits"/>
    <property type="match status" value="1"/>
</dbReference>
<dbReference type="InterPro" id="IPR011453">
    <property type="entry name" value="DUF1559"/>
</dbReference>
<dbReference type="Proteomes" id="UP000318081">
    <property type="component" value="Chromosome"/>
</dbReference>
<keyword evidence="3" id="KW-1185">Reference proteome</keyword>
<protein>
    <recommendedName>
        <fullName evidence="1">DUF1559 domain-containing protein</fullName>
    </recommendedName>
</protein>
<accession>A0ABX5XMK5</accession>
<reference evidence="2 3" key="1">
    <citation type="submission" date="2019-02" db="EMBL/GenBank/DDBJ databases">
        <title>Deep-cultivation of Planctomycetes and their phenomic and genomic characterization uncovers novel biology.</title>
        <authorList>
            <person name="Wiegand S."/>
            <person name="Jogler M."/>
            <person name="Boedeker C."/>
            <person name="Pinto D."/>
            <person name="Vollmers J."/>
            <person name="Rivas-Marin E."/>
            <person name="Kohn T."/>
            <person name="Peeters S.H."/>
            <person name="Heuer A."/>
            <person name="Rast P."/>
            <person name="Oberbeckmann S."/>
            <person name="Bunk B."/>
            <person name="Jeske O."/>
            <person name="Meyerdierks A."/>
            <person name="Storesund J.E."/>
            <person name="Kallscheuer N."/>
            <person name="Luecker S."/>
            <person name="Lage O.M."/>
            <person name="Pohl T."/>
            <person name="Merkel B.J."/>
            <person name="Hornburger P."/>
            <person name="Mueller R.-W."/>
            <person name="Bruemmer F."/>
            <person name="Labrenz M."/>
            <person name="Spormann A.M."/>
            <person name="Op den Camp H."/>
            <person name="Overmann J."/>
            <person name="Amann R."/>
            <person name="Jetten M.S.M."/>
            <person name="Mascher T."/>
            <person name="Medema M.H."/>
            <person name="Devos D.P."/>
            <person name="Kaster A.-K."/>
            <person name="Ovreas L."/>
            <person name="Rohde M."/>
            <person name="Galperin M.Y."/>
            <person name="Jogler C."/>
        </authorList>
    </citation>
    <scope>NUCLEOTIDE SEQUENCE [LARGE SCALE GENOMIC DNA]</scope>
    <source>
        <strain evidence="2 3">TBK1r</strain>
    </source>
</reference>
<dbReference type="EMBL" id="CP036432">
    <property type="protein sequence ID" value="QDV81129.1"/>
    <property type="molecule type" value="Genomic_DNA"/>
</dbReference>
<dbReference type="PROSITE" id="PS00409">
    <property type="entry name" value="PROKAR_NTER_METHYL"/>
    <property type="match status" value="1"/>
</dbReference>
<dbReference type="PANTHER" id="PTHR30093:SF2">
    <property type="entry name" value="TYPE II SECRETION SYSTEM PROTEIN H"/>
    <property type="match status" value="1"/>
</dbReference>
<gene>
    <name evidence="2" type="ORF">TBK1r_00440</name>
</gene>
<organism evidence="2 3">
    <name type="scientific">Stieleria magnilauensis</name>
    <dbReference type="NCBI Taxonomy" id="2527963"/>
    <lineage>
        <taxon>Bacteria</taxon>
        <taxon>Pseudomonadati</taxon>
        <taxon>Planctomycetota</taxon>
        <taxon>Planctomycetia</taxon>
        <taxon>Pirellulales</taxon>
        <taxon>Pirellulaceae</taxon>
        <taxon>Stieleria</taxon>
    </lineage>
</organism>
<dbReference type="Gene3D" id="3.30.700.10">
    <property type="entry name" value="Glycoprotein, Type 4 Pilin"/>
    <property type="match status" value="1"/>
</dbReference>
<feature type="domain" description="DUF1559" evidence="1">
    <location>
        <begin position="30"/>
        <end position="287"/>
    </location>
</feature>
<proteinExistence type="predicted"/>
<sequence>MTRGLTLIELLVVIAILALLSGLAMSGIGSLRESARLVECTNKVRQISLAVQQHASSWNEFPTIRDSETNHVGDPWADLDPYLELSDQRRSLSLWLTKQTPVIYSCPSDPVDGSNYRFNHGSSITWTQSLTQYFQDAANGPVIFGNSVRPTDVMDGLSNTAVVSERLCGIGYRTKLRSILVGPSFRAFGTHHRTDHAIESEWMRLNWDSVVVSTFDTAGTNPSEYGYHRAVYNHTLTPNDPQSCTFSGGFSSEAQVGFVGASSTHRGLVVVGMLDGSTHTKTDSVDLSVWAALGDIDDRSVGPDWSR</sequence>
<dbReference type="InterPro" id="IPR012902">
    <property type="entry name" value="N_methyl_site"/>
</dbReference>
<dbReference type="Pfam" id="PF07963">
    <property type="entry name" value="N_methyl"/>
    <property type="match status" value="1"/>
</dbReference>
<dbReference type="Pfam" id="PF07596">
    <property type="entry name" value="SBP_bac_10"/>
    <property type="match status" value="1"/>
</dbReference>
<dbReference type="InterPro" id="IPR045584">
    <property type="entry name" value="Pilin-like"/>
</dbReference>
<name>A0ABX5XMK5_9BACT</name>
<dbReference type="RefSeq" id="WP_145206979.1">
    <property type="nucleotide sequence ID" value="NZ_CP036432.1"/>
</dbReference>
<evidence type="ECO:0000313" key="2">
    <source>
        <dbReference type="EMBL" id="QDV81129.1"/>
    </source>
</evidence>